<dbReference type="PROSITE" id="PS50928">
    <property type="entry name" value="ABC_TM1"/>
    <property type="match status" value="1"/>
</dbReference>
<dbReference type="InterPro" id="IPR050809">
    <property type="entry name" value="UgpAE/MalFG_permease"/>
</dbReference>
<dbReference type="GO" id="GO:0055085">
    <property type="term" value="P:transmembrane transport"/>
    <property type="evidence" value="ECO:0007669"/>
    <property type="project" value="InterPro"/>
</dbReference>
<feature type="domain" description="ABC transmembrane type-1" evidence="9">
    <location>
        <begin position="67"/>
        <end position="280"/>
    </location>
</feature>
<comment type="similarity">
    <text evidence="2 8">Belongs to the binding-protein-dependent transport system permease family.</text>
</comment>
<reference evidence="10 11" key="1">
    <citation type="submission" date="2013-12" db="EMBL/GenBank/DDBJ databases">
        <title>Complete genome sequence of Rhizobium etli bv. mimosae IE4771.</title>
        <authorList>
            <person name="Bustos P."/>
            <person name="Santamaria R.I."/>
            <person name="Lozano L."/>
            <person name="Ormeno-Orrillo E."/>
            <person name="Rogel M.A."/>
            <person name="Romero D."/>
            <person name="Cevallos M.A."/>
            <person name="Martinez-Romero E."/>
            <person name="Gonzalez V."/>
        </authorList>
    </citation>
    <scope>NUCLEOTIDE SEQUENCE [LARGE SCALE GENOMIC DNA]</scope>
    <source>
        <strain evidence="10 11">IE4771</strain>
        <plasmid evidence="11">Plasmid pRetIE4771c</plasmid>
    </source>
</reference>
<gene>
    <name evidence="10" type="ORF">IE4771_PC00131</name>
</gene>
<evidence type="ECO:0000256" key="7">
    <source>
        <dbReference type="ARBA" id="ARBA00023136"/>
    </source>
</evidence>
<dbReference type="CDD" id="cd06261">
    <property type="entry name" value="TM_PBP2"/>
    <property type="match status" value="1"/>
</dbReference>
<evidence type="ECO:0000256" key="4">
    <source>
        <dbReference type="ARBA" id="ARBA00022475"/>
    </source>
</evidence>
<dbReference type="Proteomes" id="UP000027180">
    <property type="component" value="Plasmid pRetIE4771c"/>
</dbReference>
<accession>A0A060IEY9</accession>
<dbReference type="SUPFAM" id="SSF161098">
    <property type="entry name" value="MetI-like"/>
    <property type="match status" value="1"/>
</dbReference>
<dbReference type="Pfam" id="PF00528">
    <property type="entry name" value="BPD_transp_1"/>
    <property type="match status" value="1"/>
</dbReference>
<dbReference type="PANTHER" id="PTHR43227">
    <property type="entry name" value="BLL4140 PROTEIN"/>
    <property type="match status" value="1"/>
</dbReference>
<dbReference type="RefSeq" id="WP_040141008.1">
    <property type="nucleotide sequence ID" value="NZ_CP006989.1"/>
</dbReference>
<evidence type="ECO:0000256" key="2">
    <source>
        <dbReference type="ARBA" id="ARBA00009306"/>
    </source>
</evidence>
<dbReference type="EMBL" id="CP006989">
    <property type="protein sequence ID" value="AIC30256.1"/>
    <property type="molecule type" value="Genomic_DNA"/>
</dbReference>
<name>A0A060IEY9_RHIET</name>
<organism evidence="10 11">
    <name type="scientific">Rhizobium etli bv. mimosae str. IE4771</name>
    <dbReference type="NCBI Taxonomy" id="1432050"/>
    <lineage>
        <taxon>Bacteria</taxon>
        <taxon>Pseudomonadati</taxon>
        <taxon>Pseudomonadota</taxon>
        <taxon>Alphaproteobacteria</taxon>
        <taxon>Hyphomicrobiales</taxon>
        <taxon>Rhizobiaceae</taxon>
        <taxon>Rhizobium/Agrobacterium group</taxon>
        <taxon>Rhizobium</taxon>
    </lineage>
</organism>
<evidence type="ECO:0000313" key="11">
    <source>
        <dbReference type="Proteomes" id="UP000027180"/>
    </source>
</evidence>
<dbReference type="InterPro" id="IPR000515">
    <property type="entry name" value="MetI-like"/>
</dbReference>
<dbReference type="HOGENOM" id="CLU_016047_0_3_5"/>
<dbReference type="KEGG" id="rei:IE4771_PC00131"/>
<comment type="subcellular location">
    <subcellularLocation>
        <location evidence="1 8">Cell membrane</location>
        <topology evidence="1 8">Multi-pass membrane protein</topology>
    </subcellularLocation>
</comment>
<geneLocation type="plasmid" evidence="10 11">
    <name>pRetIE4771c</name>
</geneLocation>
<protein>
    <submittedName>
        <fullName evidence="10">ABC transporter permease protein</fullName>
    </submittedName>
</protein>
<sequence length="292" mass="33101">MRQSNIGWLFLTPATLILFVVGFVPFIYILYVGFFDWNTNAVDPTLRWAGLQNYRSLVFDTTFLNSLARTLVFAFFVVVSELLLGYVLARALMADRLWGRQFFRTIHTLPIVVAPIAVGATWRLLCVPGFGIVPYYLKLWFGIDYNISTNAYDAFVTAIIMDLWHWTPFVTLSLMAGLTALPKEPLEQAQIDGGNKLQIFWYVIVPMLKPVLLTTVFIRLMDALRSVDEIWMLTKGGPAESTRFIGLHIWINVFPKTDYGYGAAMSLLTLYVTIVLSWLLFVAMTGRKGGAQ</sequence>
<evidence type="ECO:0000256" key="5">
    <source>
        <dbReference type="ARBA" id="ARBA00022692"/>
    </source>
</evidence>
<feature type="transmembrane region" description="Helical" evidence="8">
    <location>
        <begin position="7"/>
        <end position="31"/>
    </location>
</feature>
<keyword evidence="3 8" id="KW-0813">Transport</keyword>
<feature type="transmembrane region" description="Helical" evidence="8">
    <location>
        <begin position="109"/>
        <end position="135"/>
    </location>
</feature>
<keyword evidence="10" id="KW-0614">Plasmid</keyword>
<evidence type="ECO:0000256" key="6">
    <source>
        <dbReference type="ARBA" id="ARBA00022989"/>
    </source>
</evidence>
<evidence type="ECO:0000256" key="3">
    <source>
        <dbReference type="ARBA" id="ARBA00022448"/>
    </source>
</evidence>
<dbReference type="Gene3D" id="1.10.3720.10">
    <property type="entry name" value="MetI-like"/>
    <property type="match status" value="1"/>
</dbReference>
<evidence type="ECO:0000259" key="9">
    <source>
        <dbReference type="PROSITE" id="PS50928"/>
    </source>
</evidence>
<feature type="transmembrane region" description="Helical" evidence="8">
    <location>
        <begin position="259"/>
        <end position="283"/>
    </location>
</feature>
<keyword evidence="7 8" id="KW-0472">Membrane</keyword>
<feature type="transmembrane region" description="Helical" evidence="8">
    <location>
        <begin position="199"/>
        <end position="221"/>
    </location>
</feature>
<proteinExistence type="inferred from homology"/>
<evidence type="ECO:0000256" key="1">
    <source>
        <dbReference type="ARBA" id="ARBA00004651"/>
    </source>
</evidence>
<feature type="transmembrane region" description="Helical" evidence="8">
    <location>
        <begin position="67"/>
        <end position="89"/>
    </location>
</feature>
<dbReference type="OrthoDB" id="9785347at2"/>
<dbReference type="InterPro" id="IPR035906">
    <property type="entry name" value="MetI-like_sf"/>
</dbReference>
<dbReference type="PANTHER" id="PTHR43227:SF7">
    <property type="entry name" value="ARABINOOLIGOSACCHARIDES TRANSPORT SYSTEM PERMEASE PROTEIN ARAP"/>
    <property type="match status" value="1"/>
</dbReference>
<keyword evidence="4" id="KW-1003">Cell membrane</keyword>
<dbReference type="GO" id="GO:0005886">
    <property type="term" value="C:plasma membrane"/>
    <property type="evidence" value="ECO:0007669"/>
    <property type="project" value="UniProtKB-SubCell"/>
</dbReference>
<keyword evidence="5 8" id="KW-0812">Transmembrane</keyword>
<feature type="transmembrane region" description="Helical" evidence="8">
    <location>
        <begin position="155"/>
        <end position="178"/>
    </location>
</feature>
<keyword evidence="6 8" id="KW-1133">Transmembrane helix</keyword>
<evidence type="ECO:0000313" key="10">
    <source>
        <dbReference type="EMBL" id="AIC30256.1"/>
    </source>
</evidence>
<evidence type="ECO:0000256" key="8">
    <source>
        <dbReference type="RuleBase" id="RU363032"/>
    </source>
</evidence>
<dbReference type="AlphaFoldDB" id="A0A060IEY9"/>